<keyword evidence="4" id="KW-1185">Reference proteome</keyword>
<reference evidence="3 4" key="1">
    <citation type="submission" date="2019-08" db="EMBL/GenBank/DDBJ databases">
        <title>Actinomadura sp. nov. CYP1-5 isolated from mountain soil.</title>
        <authorList>
            <person name="Songsumanus A."/>
            <person name="Kuncharoen N."/>
            <person name="Kudo T."/>
            <person name="Yuki M."/>
            <person name="Igarashi Y."/>
            <person name="Tanasupawat S."/>
        </authorList>
    </citation>
    <scope>NUCLEOTIDE SEQUENCE [LARGE SCALE GENOMIC DNA]</scope>
    <source>
        <strain evidence="3 4">CYP1-5</strain>
    </source>
</reference>
<comment type="caution">
    <text evidence="3">The sequence shown here is derived from an EMBL/GenBank/DDBJ whole genome shotgun (WGS) entry which is preliminary data.</text>
</comment>
<evidence type="ECO:0000256" key="2">
    <source>
        <dbReference type="SAM" id="Phobius"/>
    </source>
</evidence>
<feature type="region of interest" description="Disordered" evidence="1">
    <location>
        <begin position="243"/>
        <end position="266"/>
    </location>
</feature>
<accession>A0A5D3FGM8</accession>
<proteinExistence type="predicted"/>
<gene>
    <name evidence="3" type="ORF">FXF68_24695</name>
</gene>
<keyword evidence="2" id="KW-0472">Membrane</keyword>
<sequence>MTATETAFFAGIGPDLYRDNPFRITGLPVDATDRDIRRRAEELRVRARFGDGSWTGSPLLPLDPPPDADAVQRAFQRLRDPLLRLADELFWFWPSGGDADEALREGRAADAERLWSEPGPGRPAAVAAHNLAVLAHARALDSGDLGEERWKGALRGWRTVLDTGAFWDLVAARARAADDPRVASGTADELRERLPAAVLSVSAALAVRAGQSGAHDEAAAHVRLMRGAGFDAEAVDAALSEAAAPEASRLRSSSDDTLDRASADPETGYGEAVRLAERADPVFAGFAAVLPAGHPVLAGLRDEVADTVMRCVVRYINKTEDWGPAEGVLERAEAMADSPNVKADVAENLRIVRDNLVYGTCWFCGERPSGDGAGVGVAMHGEVKRELTPHYTTRITWRKLTITVPRCADCASAHRSRRAKVWACALGADAAAFALACALLSAGMGIGVLFVVIAVVGLPFAIGYAATSTLPAEANRVLHRFPAVQEKFDAGWQLGGKPPGVQ</sequence>
<protein>
    <submittedName>
        <fullName evidence="3">Uncharacterized protein</fullName>
    </submittedName>
</protein>
<organism evidence="3 4">
    <name type="scientific">Actinomadura decatromicini</name>
    <dbReference type="NCBI Taxonomy" id="2604572"/>
    <lineage>
        <taxon>Bacteria</taxon>
        <taxon>Bacillati</taxon>
        <taxon>Actinomycetota</taxon>
        <taxon>Actinomycetes</taxon>
        <taxon>Streptosporangiales</taxon>
        <taxon>Thermomonosporaceae</taxon>
        <taxon>Actinomadura</taxon>
    </lineage>
</organism>
<dbReference type="EMBL" id="VSRQ01000005">
    <property type="protein sequence ID" value="TYK47016.1"/>
    <property type="molecule type" value="Genomic_DNA"/>
</dbReference>
<evidence type="ECO:0000313" key="4">
    <source>
        <dbReference type="Proteomes" id="UP000323505"/>
    </source>
</evidence>
<feature type="transmembrane region" description="Helical" evidence="2">
    <location>
        <begin position="448"/>
        <end position="466"/>
    </location>
</feature>
<dbReference type="Proteomes" id="UP000323505">
    <property type="component" value="Unassembled WGS sequence"/>
</dbReference>
<name>A0A5D3FGM8_9ACTN</name>
<evidence type="ECO:0000256" key="1">
    <source>
        <dbReference type="SAM" id="MobiDB-lite"/>
    </source>
</evidence>
<evidence type="ECO:0000313" key="3">
    <source>
        <dbReference type="EMBL" id="TYK47016.1"/>
    </source>
</evidence>
<dbReference type="AlphaFoldDB" id="A0A5D3FGM8"/>
<feature type="compositionally biased region" description="Basic and acidic residues" evidence="1">
    <location>
        <begin position="248"/>
        <end position="263"/>
    </location>
</feature>
<dbReference type="RefSeq" id="WP_148763110.1">
    <property type="nucleotide sequence ID" value="NZ_VSRQ01000005.1"/>
</dbReference>
<keyword evidence="2" id="KW-0812">Transmembrane</keyword>
<keyword evidence="2" id="KW-1133">Transmembrane helix</keyword>